<dbReference type="InterPro" id="IPR050051">
    <property type="entry name" value="EccE_dom"/>
</dbReference>
<proteinExistence type="predicted"/>
<keyword evidence="4" id="KW-1185">Reference proteome</keyword>
<comment type="caution">
    <text evidence="3">The sequence shown here is derived from an EMBL/GenBank/DDBJ whole genome shotgun (WGS) entry which is preliminary data.</text>
</comment>
<sequence length="419" mass="44640">MSTLEAPRVRAVAQVGARRPAEQKPATLRRRRRPGHLGPVHVLQIVALESALVLAVLGWRASGWPRPVLYGFAVVLPLLVFARFRGRWLLEQLVLRSRFRRRRATAHPSVRDRRLTALRDLAPDLTVETVDAVGGTRLGVGRDAGGWFAVVALTPPRGLRGPAQDLPPFDLLARSLADAEQPGTVVQVLVHTTPGNSAGVSGPCVESYQELVRPFGGTAAVRPVSVGDQSCWVAVRIEARAVAEVAIETPEAIGEVPAVLGALVRRVGNVLKRNGFGYRALDGDGLLDALVHSLAVEVTPAGTDRRTAQETWRGWSAAGLEHRSFWIRSWPKLDAAAGFLAELYQSPAVMTSLSVTMVPGPTGAEIRCLARVVDSPEAIGAAADGLRSAARAVRAHVFPLDGEQSPAAYATAPTAVGPA</sequence>
<dbReference type="Pfam" id="PF11203">
    <property type="entry name" value="EccE"/>
    <property type="match status" value="1"/>
</dbReference>
<dbReference type="Proteomes" id="UP001500967">
    <property type="component" value="Unassembled WGS sequence"/>
</dbReference>
<name>A0ABN0V912_9ACTN</name>
<keyword evidence="1" id="KW-0472">Membrane</keyword>
<protein>
    <recommendedName>
        <fullName evidence="2">Type VII secretion system protein EccE domain-containing protein</fullName>
    </recommendedName>
</protein>
<keyword evidence="1" id="KW-1133">Transmembrane helix</keyword>
<feature type="transmembrane region" description="Helical" evidence="1">
    <location>
        <begin position="68"/>
        <end position="90"/>
    </location>
</feature>
<dbReference type="EMBL" id="BAAAGX010000046">
    <property type="protein sequence ID" value="GAA0281504.1"/>
    <property type="molecule type" value="Genomic_DNA"/>
</dbReference>
<feature type="domain" description="Type VII secretion system protein EccE" evidence="2">
    <location>
        <begin position="227"/>
        <end position="327"/>
    </location>
</feature>
<evidence type="ECO:0000259" key="2">
    <source>
        <dbReference type="Pfam" id="PF11203"/>
    </source>
</evidence>
<keyword evidence="1" id="KW-0812">Transmembrane</keyword>
<evidence type="ECO:0000313" key="4">
    <source>
        <dbReference type="Proteomes" id="UP001500967"/>
    </source>
</evidence>
<feature type="transmembrane region" description="Helical" evidence="1">
    <location>
        <begin position="40"/>
        <end position="62"/>
    </location>
</feature>
<accession>A0ABN0V912</accession>
<gene>
    <name evidence="3" type="ORF">GCM10009539_81700</name>
</gene>
<reference evidence="3 4" key="1">
    <citation type="journal article" date="2019" name="Int. J. Syst. Evol. Microbiol.">
        <title>The Global Catalogue of Microorganisms (GCM) 10K type strain sequencing project: providing services to taxonomists for standard genome sequencing and annotation.</title>
        <authorList>
            <consortium name="The Broad Institute Genomics Platform"/>
            <consortium name="The Broad Institute Genome Sequencing Center for Infectious Disease"/>
            <person name="Wu L."/>
            <person name="Ma J."/>
        </authorList>
    </citation>
    <scope>NUCLEOTIDE SEQUENCE [LARGE SCALE GENOMIC DNA]</scope>
    <source>
        <strain evidence="3 4">JCM 10425</strain>
    </source>
</reference>
<organism evidence="3 4">
    <name type="scientific">Cryptosporangium japonicum</name>
    <dbReference type="NCBI Taxonomy" id="80872"/>
    <lineage>
        <taxon>Bacteria</taxon>
        <taxon>Bacillati</taxon>
        <taxon>Actinomycetota</taxon>
        <taxon>Actinomycetes</taxon>
        <taxon>Cryptosporangiales</taxon>
        <taxon>Cryptosporangiaceae</taxon>
        <taxon>Cryptosporangium</taxon>
    </lineage>
</organism>
<evidence type="ECO:0000256" key="1">
    <source>
        <dbReference type="SAM" id="Phobius"/>
    </source>
</evidence>
<evidence type="ECO:0000313" key="3">
    <source>
        <dbReference type="EMBL" id="GAA0281504.1"/>
    </source>
</evidence>